<dbReference type="PANTHER" id="PTHR10584:SF166">
    <property type="entry name" value="RIBOKINASE"/>
    <property type="match status" value="1"/>
</dbReference>
<evidence type="ECO:0000256" key="8">
    <source>
        <dbReference type="ARBA" id="ARBA00023277"/>
    </source>
</evidence>
<keyword evidence="2 9" id="KW-0479">Metal-binding</keyword>
<feature type="binding site" evidence="9">
    <location>
        <begin position="39"/>
        <end position="43"/>
    </location>
    <ligand>
        <name>substrate</name>
    </ligand>
</feature>
<dbReference type="GO" id="GO:0005634">
    <property type="term" value="C:nucleus"/>
    <property type="evidence" value="ECO:0007669"/>
    <property type="project" value="UniProtKB-SubCell"/>
</dbReference>
<feature type="binding site" evidence="9">
    <location>
        <begin position="238"/>
        <end position="243"/>
    </location>
    <ligand>
        <name>ATP</name>
        <dbReference type="ChEBI" id="CHEBI:30616"/>
    </ligand>
</feature>
<dbReference type="OrthoDB" id="415590at2759"/>
<comment type="similarity">
    <text evidence="9">Belongs to the carbohydrate kinase PfkB family. Ribokinase subfamily.</text>
</comment>
<keyword evidence="8 9" id="KW-0119">Carbohydrate metabolism</keyword>
<dbReference type="GO" id="GO:0019303">
    <property type="term" value="P:D-ribose catabolic process"/>
    <property type="evidence" value="ECO:0007669"/>
    <property type="project" value="UniProtKB-UniRule"/>
</dbReference>
<keyword evidence="9" id="KW-0539">Nucleus</keyword>
<keyword evidence="5 9" id="KW-0067">ATP-binding</keyword>
<feature type="binding site" evidence="9">
    <location>
        <position position="306"/>
    </location>
    <ligand>
        <name>K(+)</name>
        <dbReference type="ChEBI" id="CHEBI:29103"/>
    </ligand>
</feature>
<dbReference type="AlphaFoldDB" id="A0A1E3PJG2"/>
<comment type="function">
    <text evidence="9">Catalyzes the phosphorylation of ribose at O-5 in a reaction requiring ATP and magnesium. The resulting D-ribose-5-phosphate can then be used either for sythesis of nucleotides, histidine, and tryptophan, or as a component of the pentose phosphate pathway.</text>
</comment>
<keyword evidence="1 9" id="KW-0808">Transferase</keyword>
<feature type="binding site" evidence="9">
    <location>
        <position position="267"/>
    </location>
    <ligand>
        <name>K(+)</name>
        <dbReference type="ChEBI" id="CHEBI:29103"/>
    </ligand>
</feature>
<dbReference type="UniPathway" id="UPA00916">
    <property type="reaction ID" value="UER00889"/>
</dbReference>
<comment type="subunit">
    <text evidence="9">Homodimer.</text>
</comment>
<name>A0A1E3PJG2_9ASCO</name>
<evidence type="ECO:0000313" key="11">
    <source>
        <dbReference type="EMBL" id="ODQ65344.1"/>
    </source>
</evidence>
<evidence type="ECO:0000256" key="5">
    <source>
        <dbReference type="ARBA" id="ARBA00022840"/>
    </source>
</evidence>
<dbReference type="CDD" id="cd01174">
    <property type="entry name" value="ribokinase"/>
    <property type="match status" value="1"/>
</dbReference>
<proteinExistence type="inferred from homology"/>
<evidence type="ECO:0000256" key="2">
    <source>
        <dbReference type="ARBA" id="ARBA00022723"/>
    </source>
</evidence>
<keyword evidence="6 9" id="KW-0460">Magnesium</keyword>
<feature type="binding site" evidence="9">
    <location>
        <position position="148"/>
    </location>
    <ligand>
        <name>substrate</name>
    </ligand>
</feature>
<feature type="binding site" evidence="9">
    <location>
        <position position="273"/>
    </location>
    <ligand>
        <name>substrate</name>
    </ligand>
</feature>
<dbReference type="HAMAP" id="MF_01987">
    <property type="entry name" value="Ribokinase"/>
    <property type="match status" value="1"/>
</dbReference>
<dbReference type="SUPFAM" id="SSF53613">
    <property type="entry name" value="Ribokinase-like"/>
    <property type="match status" value="1"/>
</dbReference>
<evidence type="ECO:0000256" key="9">
    <source>
        <dbReference type="HAMAP-Rule" id="MF_03215"/>
    </source>
</evidence>
<feature type="binding site" evidence="9">
    <location>
        <begin position="11"/>
        <end position="13"/>
    </location>
    <ligand>
        <name>substrate</name>
    </ligand>
</feature>
<dbReference type="GO" id="GO:0046872">
    <property type="term" value="F:metal ion binding"/>
    <property type="evidence" value="ECO:0007669"/>
    <property type="project" value="UniProtKB-KW"/>
</dbReference>
<organism evidence="11 12">
    <name type="scientific">Nadsonia fulvescens var. elongata DSM 6958</name>
    <dbReference type="NCBI Taxonomy" id="857566"/>
    <lineage>
        <taxon>Eukaryota</taxon>
        <taxon>Fungi</taxon>
        <taxon>Dikarya</taxon>
        <taxon>Ascomycota</taxon>
        <taxon>Saccharomycotina</taxon>
        <taxon>Dipodascomycetes</taxon>
        <taxon>Dipodascales</taxon>
        <taxon>Dipodascales incertae sedis</taxon>
        <taxon>Nadsonia</taxon>
    </lineage>
</organism>
<dbReference type="InterPro" id="IPR002139">
    <property type="entry name" value="Ribo/fructo_kinase"/>
</dbReference>
<reference evidence="11 12" key="1">
    <citation type="journal article" date="2016" name="Proc. Natl. Acad. Sci. U.S.A.">
        <title>Comparative genomics of biotechnologically important yeasts.</title>
        <authorList>
            <person name="Riley R."/>
            <person name="Haridas S."/>
            <person name="Wolfe K.H."/>
            <person name="Lopes M.R."/>
            <person name="Hittinger C.T."/>
            <person name="Goeker M."/>
            <person name="Salamov A.A."/>
            <person name="Wisecaver J.H."/>
            <person name="Long T.M."/>
            <person name="Calvey C.H."/>
            <person name="Aerts A.L."/>
            <person name="Barry K.W."/>
            <person name="Choi C."/>
            <person name="Clum A."/>
            <person name="Coughlan A.Y."/>
            <person name="Deshpande S."/>
            <person name="Douglass A.P."/>
            <person name="Hanson S.J."/>
            <person name="Klenk H.-P."/>
            <person name="LaButti K.M."/>
            <person name="Lapidus A."/>
            <person name="Lindquist E.A."/>
            <person name="Lipzen A.M."/>
            <person name="Meier-Kolthoff J.P."/>
            <person name="Ohm R.A."/>
            <person name="Otillar R.P."/>
            <person name="Pangilinan J.L."/>
            <person name="Peng Y."/>
            <person name="Rokas A."/>
            <person name="Rosa C.A."/>
            <person name="Scheuner C."/>
            <person name="Sibirny A.A."/>
            <person name="Slot J.C."/>
            <person name="Stielow J.B."/>
            <person name="Sun H."/>
            <person name="Kurtzman C.P."/>
            <person name="Blackwell M."/>
            <person name="Grigoriev I.V."/>
            <person name="Jeffries T.W."/>
        </authorList>
    </citation>
    <scope>NUCLEOTIDE SEQUENCE [LARGE SCALE GENOMIC DNA]</scope>
    <source>
        <strain evidence="11 12">DSM 6958</strain>
    </source>
</reference>
<comment type="subcellular location">
    <subcellularLocation>
        <location evidence="9">Cytoplasm</location>
    </subcellularLocation>
    <subcellularLocation>
        <location evidence="9">Nucleus</location>
    </subcellularLocation>
</comment>
<evidence type="ECO:0000313" key="12">
    <source>
        <dbReference type="Proteomes" id="UP000095009"/>
    </source>
</evidence>
<dbReference type="InterPro" id="IPR011611">
    <property type="entry name" value="PfkB_dom"/>
</dbReference>
<dbReference type="GO" id="GO:0004747">
    <property type="term" value="F:ribokinase activity"/>
    <property type="evidence" value="ECO:0007669"/>
    <property type="project" value="UniProtKB-UniRule"/>
</dbReference>
<evidence type="ECO:0000259" key="10">
    <source>
        <dbReference type="Pfam" id="PF00294"/>
    </source>
</evidence>
<dbReference type="InterPro" id="IPR029056">
    <property type="entry name" value="Ribokinase-like"/>
</dbReference>
<feature type="active site" description="Proton acceptor" evidence="9">
    <location>
        <position position="273"/>
    </location>
</feature>
<keyword evidence="3 9" id="KW-0547">Nucleotide-binding</keyword>
<evidence type="ECO:0000256" key="3">
    <source>
        <dbReference type="ARBA" id="ARBA00022741"/>
    </source>
</evidence>
<dbReference type="STRING" id="857566.A0A1E3PJG2"/>
<gene>
    <name evidence="9" type="primary">RBK1</name>
    <name evidence="11" type="ORF">NADFUDRAFT_51939</name>
</gene>
<dbReference type="Proteomes" id="UP000095009">
    <property type="component" value="Unassembled WGS sequence"/>
</dbReference>
<keyword evidence="4 9" id="KW-0418">Kinase</keyword>
<dbReference type="EMBL" id="KV454410">
    <property type="protein sequence ID" value="ODQ65344.1"/>
    <property type="molecule type" value="Genomic_DNA"/>
</dbReference>
<dbReference type="Pfam" id="PF00294">
    <property type="entry name" value="PfkB"/>
    <property type="match status" value="1"/>
</dbReference>
<dbReference type="InterPro" id="IPR011877">
    <property type="entry name" value="Ribokinase"/>
</dbReference>
<comment type="pathway">
    <text evidence="9">Carbohydrate metabolism; D-ribose degradation; D-ribose 5-phosphate from beta-D-ribopyranose: step 2/2.</text>
</comment>
<feature type="binding site" evidence="9">
    <location>
        <position position="193"/>
    </location>
    <ligand>
        <name>ATP</name>
        <dbReference type="ChEBI" id="CHEBI:30616"/>
    </ligand>
</feature>
<accession>A0A1E3PJG2</accession>
<feature type="binding site" evidence="9">
    <location>
        <position position="308"/>
    </location>
    <ligand>
        <name>K(+)</name>
        <dbReference type="ChEBI" id="CHEBI:29103"/>
    </ligand>
</feature>
<keyword evidence="12" id="KW-1185">Reference proteome</keyword>
<dbReference type="PRINTS" id="PR00990">
    <property type="entry name" value="RIBOKINASE"/>
</dbReference>
<feature type="binding site" evidence="9">
    <location>
        <position position="303"/>
    </location>
    <ligand>
        <name>K(+)</name>
        <dbReference type="ChEBI" id="CHEBI:29103"/>
    </ligand>
</feature>
<comment type="activity regulation">
    <text evidence="9">Activated by a monovalent cation that binds near, but not in, the active site. The most likely occupant of the site in vivo is potassium. Ion binding induces a conformational change that may alter substrate affinity.</text>
</comment>
<comment type="catalytic activity">
    <reaction evidence="9">
        <text>D-ribose + ATP = D-ribose 5-phosphate + ADP + H(+)</text>
        <dbReference type="Rhea" id="RHEA:13697"/>
        <dbReference type="ChEBI" id="CHEBI:15378"/>
        <dbReference type="ChEBI" id="CHEBI:30616"/>
        <dbReference type="ChEBI" id="CHEBI:47013"/>
        <dbReference type="ChEBI" id="CHEBI:78346"/>
        <dbReference type="ChEBI" id="CHEBI:456216"/>
        <dbReference type="EC" id="2.7.1.15"/>
    </reaction>
</comment>
<dbReference type="GO" id="GO:0005737">
    <property type="term" value="C:cytoplasm"/>
    <property type="evidence" value="ECO:0007669"/>
    <property type="project" value="UniProtKB-SubCell"/>
</dbReference>
<evidence type="ECO:0000256" key="1">
    <source>
        <dbReference type="ARBA" id="ARBA00022679"/>
    </source>
</evidence>
<evidence type="ECO:0000256" key="4">
    <source>
        <dbReference type="ARBA" id="ARBA00022777"/>
    </source>
</evidence>
<feature type="binding site" evidence="9">
    <location>
        <position position="269"/>
    </location>
    <ligand>
        <name>K(+)</name>
        <dbReference type="ChEBI" id="CHEBI:29103"/>
    </ligand>
</feature>
<dbReference type="Gene3D" id="3.40.1190.20">
    <property type="match status" value="1"/>
</dbReference>
<feature type="domain" description="Carbohydrate kinase PfkB" evidence="10">
    <location>
        <begin position="1"/>
        <end position="314"/>
    </location>
</feature>
<evidence type="ECO:0000256" key="7">
    <source>
        <dbReference type="ARBA" id="ARBA00022958"/>
    </source>
</evidence>
<keyword evidence="9" id="KW-0963">Cytoplasm</keyword>
<evidence type="ECO:0000256" key="6">
    <source>
        <dbReference type="ARBA" id="ARBA00022842"/>
    </source>
</evidence>
<protein>
    <recommendedName>
        <fullName evidence="9">Ribokinase</fullName>
        <shortName evidence="9">RK</shortName>
        <ecNumber evidence="9">2.7.1.15</ecNumber>
    </recommendedName>
</protein>
<dbReference type="EC" id="2.7.1.15" evidence="9"/>
<keyword evidence="7 9" id="KW-0630">Potassium</keyword>
<comment type="caution">
    <text evidence="9">Lacks conserved residue(s) required for the propagation of feature annotation.</text>
</comment>
<dbReference type="PANTHER" id="PTHR10584">
    <property type="entry name" value="SUGAR KINASE"/>
    <property type="match status" value="1"/>
</dbReference>
<comment type="cofactor">
    <cofactor evidence="9">
        <name>Mg(2+)</name>
        <dbReference type="ChEBI" id="CHEBI:18420"/>
    </cofactor>
    <text evidence="9">Requires a divalent cation, most likely magnesium in vivo, as an electrophilic catalyst to aid phosphoryl group transfer. It is the chelate of the metal and the nucleotide that is the actual substrate.</text>
</comment>
<sequence>MTQITVLGSLNYDLVTVSNRLPNAGETIAATSFETHHGGKGANQARAIARLSSPESNVKVRMIGKLGNDAFGKEMLAGMLDEGIQCDTLAVLDHQKTGVAVIFVDESSGENRILVNAGANGQFTLDEPIFSLSDSGTQAPDYLVLQNEIPTDVCYKALEDATARGVKTIYNPSPVPADVNAIPLHNIDYLLVNSTEASLISGVAIHEDTASLNDLKLQASEAATKLLARGVKTAVIVTLGGKGALALEYGNTSPTFVPSVKVDTIVDTTGAGDSFMGGVCTMIAQSRSLTEAVTYASKAGAIAVTRKGAAEGIPYAHEIV</sequence>
<dbReference type="GO" id="GO:0005524">
    <property type="term" value="F:ATP binding"/>
    <property type="evidence" value="ECO:0007669"/>
    <property type="project" value="UniProtKB-UniRule"/>
</dbReference>
<feature type="binding site" evidence="9">
    <location>
        <begin position="272"/>
        <end position="273"/>
    </location>
    <ligand>
        <name>ATP</name>
        <dbReference type="ChEBI" id="CHEBI:30616"/>
    </ligand>
</feature>